<evidence type="ECO:0000313" key="1">
    <source>
        <dbReference type="EMBL" id="KAF3522577.1"/>
    </source>
</evidence>
<dbReference type="Proteomes" id="UP000712600">
    <property type="component" value="Unassembled WGS sequence"/>
</dbReference>
<accession>A0A8S9PIC5</accession>
<dbReference type="SUPFAM" id="SSF53335">
    <property type="entry name" value="S-adenosyl-L-methionine-dependent methyltransferases"/>
    <property type="match status" value="1"/>
</dbReference>
<comment type="caution">
    <text evidence="1">The sequence shown here is derived from an EMBL/GenBank/DDBJ whole genome shotgun (WGS) entry which is preliminary data.</text>
</comment>
<name>A0A8S9PIC5_BRACR</name>
<dbReference type="EMBL" id="QGKX02001347">
    <property type="protein sequence ID" value="KAF3522577.1"/>
    <property type="molecule type" value="Genomic_DNA"/>
</dbReference>
<proteinExistence type="predicted"/>
<dbReference type="InterPro" id="IPR029063">
    <property type="entry name" value="SAM-dependent_MTases_sf"/>
</dbReference>
<protein>
    <submittedName>
        <fullName evidence="1">Uncharacterized protein</fullName>
    </submittedName>
</protein>
<organism evidence="1 2">
    <name type="scientific">Brassica cretica</name>
    <name type="common">Mustard</name>
    <dbReference type="NCBI Taxonomy" id="69181"/>
    <lineage>
        <taxon>Eukaryota</taxon>
        <taxon>Viridiplantae</taxon>
        <taxon>Streptophyta</taxon>
        <taxon>Embryophyta</taxon>
        <taxon>Tracheophyta</taxon>
        <taxon>Spermatophyta</taxon>
        <taxon>Magnoliopsida</taxon>
        <taxon>eudicotyledons</taxon>
        <taxon>Gunneridae</taxon>
        <taxon>Pentapetalae</taxon>
        <taxon>rosids</taxon>
        <taxon>malvids</taxon>
        <taxon>Brassicales</taxon>
        <taxon>Brassicaceae</taxon>
        <taxon>Brassiceae</taxon>
        <taxon>Brassica</taxon>
    </lineage>
</organism>
<reference evidence="1" key="1">
    <citation type="submission" date="2019-12" db="EMBL/GenBank/DDBJ databases">
        <title>Genome sequencing and annotation of Brassica cretica.</title>
        <authorList>
            <person name="Studholme D.J."/>
            <person name="Sarris P."/>
        </authorList>
    </citation>
    <scope>NUCLEOTIDE SEQUENCE</scope>
    <source>
        <strain evidence="1">PFS-109/04</strain>
        <tissue evidence="1">Leaf</tissue>
    </source>
</reference>
<evidence type="ECO:0000313" key="2">
    <source>
        <dbReference type="Proteomes" id="UP000712600"/>
    </source>
</evidence>
<dbReference type="AlphaFoldDB" id="A0A8S9PIC5"/>
<gene>
    <name evidence="1" type="ORF">F2Q69_00050238</name>
</gene>
<dbReference type="Gene3D" id="3.40.50.150">
    <property type="entry name" value="Vaccinia Virus protein VP39"/>
    <property type="match status" value="1"/>
</dbReference>
<sequence length="199" mass="22826">MANSKAFFSDLKSGRCSSVVDAMLLRYWEARHVKGGGELMWVDMLMLDIKLSGFRFSVFTILIVPSYYTDRIDFQSISIGSTDAMYVNEGRLRILGETAKSHQVAGLITTIHSDLRVFARADLRWNCKLEDMEELKNLQDELLDSASNTCSIDPEENQGRVEAFLLRHPSVWFELYDVKVKFIFSDHLDNREIGFHSCI</sequence>